<gene>
    <name evidence="2" type="ORF">GRS66_005483</name>
</gene>
<organism evidence="2 3">
    <name type="scientific">Saccharomyces pastorianus</name>
    <name type="common">Lager yeast</name>
    <name type="synonym">Saccharomyces cerevisiae x Saccharomyces eubayanus</name>
    <dbReference type="NCBI Taxonomy" id="27292"/>
    <lineage>
        <taxon>Eukaryota</taxon>
        <taxon>Fungi</taxon>
        <taxon>Dikarya</taxon>
        <taxon>Ascomycota</taxon>
        <taxon>Saccharomycotina</taxon>
        <taxon>Saccharomycetes</taxon>
        <taxon>Saccharomycetales</taxon>
        <taxon>Saccharomycetaceae</taxon>
        <taxon>Saccharomyces</taxon>
    </lineage>
</organism>
<dbReference type="AlphaFoldDB" id="A0A6C1E3D6"/>
<accession>A0A6C1E3D6</accession>
<evidence type="ECO:0000313" key="3">
    <source>
        <dbReference type="Proteomes" id="UP000501346"/>
    </source>
</evidence>
<sequence>MQTISGVLPTVLSPSELRSDDERTFQFDEEAEITTHLTESEDLRRLINETAQLGVRVDHIHDKTDQEIARLEKVIKEVTESDTFFRSCCGWFKTNKNFSDSESSSNTQLKSLSQLHGRYNRDWRQRLNKWFRKNKSKLALPSDNNLEEVNDDKVYGYGEDLMEQGKTPYFSDIDDFMNGLNIISPLTPDDFENDDTLVKIDETCQIHSASEPEKTSISPTFGKNIKKELVTDDTESIISGPPLQENKKTLLKYRYVRTSLDMLGSEKSSSKNNSGGMFRIFHKSANFGDKNQENVPRVWDTLRNNLGREIYLLQGRFKKWTTKHQNLKKGQPCKDEDAVTVPLPSSDPGKETQLETKLCFVPEPGDQPLVQA</sequence>
<feature type="region of interest" description="Disordered" evidence="1">
    <location>
        <begin position="328"/>
        <end position="372"/>
    </location>
</feature>
<evidence type="ECO:0000256" key="1">
    <source>
        <dbReference type="SAM" id="MobiDB-lite"/>
    </source>
</evidence>
<dbReference type="EMBL" id="CP048997">
    <property type="protein sequence ID" value="QID83044.1"/>
    <property type="molecule type" value="Genomic_DNA"/>
</dbReference>
<reference evidence="2 3" key="1">
    <citation type="journal article" date="2019" name="BMC Genomics">
        <title>Chromosome level assembly and comparative genome analysis confirm lager-brewing yeasts originated from a single hybridization.</title>
        <authorList>
            <person name="Salazar A.N."/>
            <person name="Gorter de Vries A.R."/>
            <person name="van den Broek M."/>
            <person name="Brouwers N."/>
            <person name="de la Torre Cortes P."/>
            <person name="Kuijpers N.G.A."/>
            <person name="Daran J.G."/>
            <person name="Abeel T."/>
        </authorList>
    </citation>
    <scope>NUCLEOTIDE SEQUENCE [LARGE SCALE GENOMIC DNA]</scope>
    <source>
        <strain evidence="2 3">CBS 1483</strain>
    </source>
</reference>
<protein>
    <recommendedName>
        <fullName evidence="4">YPR078C-like protein</fullName>
    </recommendedName>
</protein>
<evidence type="ECO:0008006" key="4">
    <source>
        <dbReference type="Google" id="ProtNLM"/>
    </source>
</evidence>
<keyword evidence="3" id="KW-1185">Reference proteome</keyword>
<evidence type="ECO:0000313" key="2">
    <source>
        <dbReference type="EMBL" id="QID83044.1"/>
    </source>
</evidence>
<dbReference type="OrthoDB" id="4056598at2759"/>
<proteinExistence type="predicted"/>
<name>A0A6C1E3D6_SACPS</name>
<dbReference type="Proteomes" id="UP000501346">
    <property type="component" value="Chromosome ScXVI"/>
</dbReference>